<proteinExistence type="inferred from homology"/>
<comment type="similarity">
    <text evidence="1">Belongs to the membrane fusion protein (MFP) (TC 8.A.1) family.</text>
</comment>
<dbReference type="Gene3D" id="1.10.287.470">
    <property type="entry name" value="Helix hairpin bin"/>
    <property type="match status" value="1"/>
</dbReference>
<dbReference type="EMBL" id="JAUOPB010000015">
    <property type="protein sequence ID" value="MDO6424489.1"/>
    <property type="molecule type" value="Genomic_DNA"/>
</dbReference>
<name>A0AAW7XDN1_9GAMM</name>
<dbReference type="NCBIfam" id="TIGR01730">
    <property type="entry name" value="RND_mfp"/>
    <property type="match status" value="1"/>
</dbReference>
<protein>
    <submittedName>
        <fullName evidence="3">Efflux RND transporter periplasmic adaptor subunit</fullName>
    </submittedName>
</protein>
<evidence type="ECO:0000256" key="1">
    <source>
        <dbReference type="ARBA" id="ARBA00009477"/>
    </source>
</evidence>
<evidence type="ECO:0000313" key="3">
    <source>
        <dbReference type="EMBL" id="MDO6424489.1"/>
    </source>
</evidence>
<evidence type="ECO:0000256" key="2">
    <source>
        <dbReference type="SAM" id="Coils"/>
    </source>
</evidence>
<reference evidence="3" key="1">
    <citation type="submission" date="2023-07" db="EMBL/GenBank/DDBJ databases">
        <title>Genome content predicts the carbon catabolic preferences of heterotrophic bacteria.</title>
        <authorList>
            <person name="Gralka M."/>
        </authorList>
    </citation>
    <scope>NUCLEOTIDE SEQUENCE</scope>
    <source>
        <strain evidence="3">I3M17_2</strain>
    </source>
</reference>
<dbReference type="PANTHER" id="PTHR30469">
    <property type="entry name" value="MULTIDRUG RESISTANCE PROTEIN MDTA"/>
    <property type="match status" value="1"/>
</dbReference>
<dbReference type="RefSeq" id="WP_303493777.1">
    <property type="nucleotide sequence ID" value="NZ_JAUOPB010000015.1"/>
</dbReference>
<sequence length="339" mass="37305">MAELDVVTGEIVSQHHDITIKSQGFIVPFQQTTLAAQVTGDVNHISNHFEPGMSVAKGEILFSIDNTNYLAQVAEAKQRMLEARLALEDEKVRADRAKKDWRMTQSTEPNELAGRDLYVDAAQAALEAAESRLQQAKRDLSLTVVRAPYDGVVKTREISLGDLLMPGAVAGSFIQADVAALELPIRLEELPLIKNIDFLRVELKSVNGGDSISQSVDAYPVSLSADLNKQEQQARLRVKVPLTNSGETKLFVNQYVVAKISIPSSEKLFAIPEEVFTQRNSILSVKGGVIAEKFPEVVYQYKGKKYCLLGDIDSIEVITETPDLYWAGAAVNPVNISMF</sequence>
<dbReference type="GO" id="GO:0015562">
    <property type="term" value="F:efflux transmembrane transporter activity"/>
    <property type="evidence" value="ECO:0007669"/>
    <property type="project" value="TreeGrafter"/>
</dbReference>
<dbReference type="GO" id="GO:1990281">
    <property type="term" value="C:efflux pump complex"/>
    <property type="evidence" value="ECO:0007669"/>
    <property type="project" value="TreeGrafter"/>
</dbReference>
<dbReference type="Proteomes" id="UP001169760">
    <property type="component" value="Unassembled WGS sequence"/>
</dbReference>
<organism evidence="3 4">
    <name type="scientific">Saccharophagus degradans</name>
    <dbReference type="NCBI Taxonomy" id="86304"/>
    <lineage>
        <taxon>Bacteria</taxon>
        <taxon>Pseudomonadati</taxon>
        <taxon>Pseudomonadota</taxon>
        <taxon>Gammaproteobacteria</taxon>
        <taxon>Cellvibrionales</taxon>
        <taxon>Cellvibrionaceae</taxon>
        <taxon>Saccharophagus</taxon>
    </lineage>
</organism>
<dbReference type="InterPro" id="IPR006143">
    <property type="entry name" value="RND_pump_MFP"/>
</dbReference>
<accession>A0AAW7XDN1</accession>
<dbReference type="AlphaFoldDB" id="A0AAW7XDN1"/>
<feature type="coiled-coil region" evidence="2">
    <location>
        <begin position="70"/>
        <end position="146"/>
    </location>
</feature>
<comment type="caution">
    <text evidence="3">The sequence shown here is derived from an EMBL/GenBank/DDBJ whole genome shotgun (WGS) entry which is preliminary data.</text>
</comment>
<evidence type="ECO:0000313" key="4">
    <source>
        <dbReference type="Proteomes" id="UP001169760"/>
    </source>
</evidence>
<dbReference type="SUPFAM" id="SSF111369">
    <property type="entry name" value="HlyD-like secretion proteins"/>
    <property type="match status" value="1"/>
</dbReference>
<keyword evidence="2" id="KW-0175">Coiled coil</keyword>
<dbReference type="Gene3D" id="2.40.30.170">
    <property type="match status" value="1"/>
</dbReference>
<gene>
    <name evidence="3" type="ORF">Q4521_18525</name>
</gene>
<dbReference type="Gene3D" id="2.40.50.100">
    <property type="match status" value="1"/>
</dbReference>